<gene>
    <name evidence="5" type="ORF">SPHA_35478</name>
</gene>
<accession>A0A812CGV6</accession>
<dbReference type="GO" id="GO:0005737">
    <property type="term" value="C:cytoplasm"/>
    <property type="evidence" value="ECO:0007669"/>
    <property type="project" value="UniProtKB-SubCell"/>
</dbReference>
<keyword evidence="2" id="KW-0963">Cytoplasm</keyword>
<dbReference type="AlphaFoldDB" id="A0A812CGV6"/>
<dbReference type="Proteomes" id="UP000597762">
    <property type="component" value="Unassembled WGS sequence"/>
</dbReference>
<protein>
    <submittedName>
        <fullName evidence="5">GRIP</fullName>
    </submittedName>
</protein>
<evidence type="ECO:0000256" key="3">
    <source>
        <dbReference type="ARBA" id="ARBA00022737"/>
    </source>
</evidence>
<dbReference type="InterPro" id="IPR036034">
    <property type="entry name" value="PDZ_sf"/>
</dbReference>
<keyword evidence="6" id="KW-1185">Reference proteome</keyword>
<dbReference type="InterPro" id="IPR001478">
    <property type="entry name" value="PDZ"/>
</dbReference>
<keyword evidence="3" id="KW-0677">Repeat</keyword>
<dbReference type="PROSITE" id="PS50106">
    <property type="entry name" value="PDZ"/>
    <property type="match status" value="1"/>
</dbReference>
<dbReference type="Pfam" id="PF17820">
    <property type="entry name" value="PDZ_6"/>
    <property type="match status" value="1"/>
</dbReference>
<dbReference type="InterPro" id="IPR043545">
    <property type="entry name" value="GRIP1/2"/>
</dbReference>
<evidence type="ECO:0000256" key="2">
    <source>
        <dbReference type="ARBA" id="ARBA00022490"/>
    </source>
</evidence>
<evidence type="ECO:0000259" key="4">
    <source>
        <dbReference type="PROSITE" id="PS50106"/>
    </source>
</evidence>
<name>A0A812CGV6_ACAPH</name>
<dbReference type="PANTHER" id="PTHR46227">
    <property type="entry name" value="GLUTAMATE RECEPTOR-INTERACTING PROTEIN GRIP"/>
    <property type="match status" value="1"/>
</dbReference>
<dbReference type="CDD" id="cd06686">
    <property type="entry name" value="PDZ4_GRIP1-2-like"/>
    <property type="match status" value="1"/>
</dbReference>
<evidence type="ECO:0000256" key="1">
    <source>
        <dbReference type="ARBA" id="ARBA00004496"/>
    </source>
</evidence>
<reference evidence="5" key="1">
    <citation type="submission" date="2021-01" db="EMBL/GenBank/DDBJ databases">
        <authorList>
            <person name="Li R."/>
            <person name="Bekaert M."/>
        </authorList>
    </citation>
    <scope>NUCLEOTIDE SEQUENCE</scope>
    <source>
        <strain evidence="5">Farmed</strain>
    </source>
</reference>
<evidence type="ECO:0000313" key="5">
    <source>
        <dbReference type="EMBL" id="CAE1267145.1"/>
    </source>
</evidence>
<feature type="domain" description="PDZ" evidence="4">
    <location>
        <begin position="86"/>
        <end position="172"/>
    </location>
</feature>
<organism evidence="5 6">
    <name type="scientific">Acanthosepion pharaonis</name>
    <name type="common">Pharaoh cuttlefish</name>
    <name type="synonym">Sepia pharaonis</name>
    <dbReference type="NCBI Taxonomy" id="158019"/>
    <lineage>
        <taxon>Eukaryota</taxon>
        <taxon>Metazoa</taxon>
        <taxon>Spiralia</taxon>
        <taxon>Lophotrochozoa</taxon>
        <taxon>Mollusca</taxon>
        <taxon>Cephalopoda</taxon>
        <taxon>Coleoidea</taxon>
        <taxon>Decapodiformes</taxon>
        <taxon>Sepiida</taxon>
        <taxon>Sepiina</taxon>
        <taxon>Sepiidae</taxon>
        <taxon>Acanthosepion</taxon>
    </lineage>
</organism>
<comment type="subcellular location">
    <subcellularLocation>
        <location evidence="1">Cytoplasm</location>
    </subcellularLocation>
</comment>
<dbReference type="SMART" id="SM00228">
    <property type="entry name" value="PDZ"/>
    <property type="match status" value="1"/>
</dbReference>
<dbReference type="PANTHER" id="PTHR46227:SF2">
    <property type="entry name" value="FI03335P"/>
    <property type="match status" value="1"/>
</dbReference>
<dbReference type="EMBL" id="CAHIKZ030001527">
    <property type="protein sequence ID" value="CAE1267145.1"/>
    <property type="molecule type" value="Genomic_DNA"/>
</dbReference>
<dbReference type="SUPFAM" id="SSF50156">
    <property type="entry name" value="PDZ domain-like"/>
    <property type="match status" value="2"/>
</dbReference>
<dbReference type="Gene3D" id="2.30.42.10">
    <property type="match status" value="3"/>
</dbReference>
<proteinExistence type="predicted"/>
<dbReference type="OrthoDB" id="75502at2759"/>
<dbReference type="InterPro" id="IPR041489">
    <property type="entry name" value="PDZ_6"/>
</dbReference>
<comment type="caution">
    <text evidence="5">The sequence shown here is derived from an EMBL/GenBank/DDBJ whole genome shotgun (WGS) entry which is preliminary data.</text>
</comment>
<sequence>MPSSVSTPALSLPHSPFGTLQNYGTLKSVGSGGHCAGTLPSRFSNYPCSQRTWTRPDRKQSSSMSVASTVTSVMPNNQICHTEVVEVILYHDRRGPGITLAGGIFSTTLLSEPPVISYVDPGSAADRCGVIQEGDRIISINGHELLDKTFDEANQFLKESGSRCLLEIEYDVTESVLPSSGTFVVKLPQRSYGLGITVNAPNNRKSNDPLMITDVRKGSVANRCDSADDIITLKLRRDDPYGDDDNDDCVTYTVELQKRGGALGITISGTDSPLDPIMISGLTEGGLADR</sequence>
<evidence type="ECO:0000313" key="6">
    <source>
        <dbReference type="Proteomes" id="UP000597762"/>
    </source>
</evidence>
<dbReference type="GO" id="GO:0098887">
    <property type="term" value="P:neurotransmitter receptor transport, endosome to postsynaptic membrane"/>
    <property type="evidence" value="ECO:0007669"/>
    <property type="project" value="TreeGrafter"/>
</dbReference>